<evidence type="ECO:0000259" key="2">
    <source>
        <dbReference type="Pfam" id="PF20469"/>
    </source>
</evidence>
<evidence type="ECO:0000313" key="3">
    <source>
        <dbReference type="EMBL" id="GAA2232360.1"/>
    </source>
</evidence>
<dbReference type="Pfam" id="PF13175">
    <property type="entry name" value="AAA_15"/>
    <property type="match status" value="1"/>
</dbReference>
<organism evidence="3 4">
    <name type="scientific">Kitasatospora cystarginea</name>
    <dbReference type="NCBI Taxonomy" id="58350"/>
    <lineage>
        <taxon>Bacteria</taxon>
        <taxon>Bacillati</taxon>
        <taxon>Actinomycetota</taxon>
        <taxon>Actinomycetes</taxon>
        <taxon>Kitasatosporales</taxon>
        <taxon>Streptomycetaceae</taxon>
        <taxon>Kitasatospora</taxon>
    </lineage>
</organism>
<dbReference type="RefSeq" id="WP_344635051.1">
    <property type="nucleotide sequence ID" value="NZ_BAAATR010000003.1"/>
</dbReference>
<dbReference type="InterPro" id="IPR041685">
    <property type="entry name" value="AAA_GajA/Old/RecF-like"/>
</dbReference>
<dbReference type="InterPro" id="IPR027417">
    <property type="entry name" value="P-loop_NTPase"/>
</dbReference>
<dbReference type="InterPro" id="IPR034139">
    <property type="entry name" value="TOPRIM_OLD"/>
</dbReference>
<name>A0ABP5QD54_9ACTN</name>
<dbReference type="SUPFAM" id="SSF52540">
    <property type="entry name" value="P-loop containing nucleoside triphosphate hydrolases"/>
    <property type="match status" value="1"/>
</dbReference>
<accession>A0ABP5QD54</accession>
<sequence length="608" mass="65827">MRPLRVAVRNVRGALDVELHLRPFGALIGPNNAGKSTLMDAVLLFYGALDWDEARDLPWHAELGGESWVQIDYSVDAAEAKQIGVDLVDGEALRIRRWFTKSSDHTAGAYYLIPPDGGEPQPTGWTSAAKLGQCVHIPAISNMAEHTSLSAPSPLRDVLLLAFSERHIETMLMTARAALGTLSSALQEGPITDLESDLDDALMPWSLSAKVNVGELSNELIMRHLVELRLHQEGTHRPLETQGSGVQRAMIAALIQAAARLRAKAKEGTFRWILFEEPEAFLHPSQVTRLAHDLHQLVAAGNTAVTITTHNASVLAAAETSPESITRVHRSLHGIEVASPSPDLLSKVLADIHTRSAYAIGSRSCFKTARQTAADEERNRVLYDLDAHRAAAFFADRVIVVEGPSDVLFFEWLARRGLLADLGPNVGVLSAFGKFELHRATSTLSLFGIPHVVLWDEDAVMAASQNDRKKRLCEDESALTALAASANDPGSSFAGAVRLTGTIERWLGITEEKDNTWKAANIGASLSQAYADPSSPLPARVDSLLRVLADLFVGRDIASYRQLPDFQDALISQTLPAPHVDLAVEVAAFPRATCSCAAPAWPPVVSSP</sequence>
<dbReference type="PANTHER" id="PTHR43581">
    <property type="entry name" value="ATP/GTP PHOSPHATASE"/>
    <property type="match status" value="1"/>
</dbReference>
<evidence type="ECO:0008006" key="5">
    <source>
        <dbReference type="Google" id="ProtNLM"/>
    </source>
</evidence>
<proteinExistence type="predicted"/>
<dbReference type="Pfam" id="PF20469">
    <property type="entry name" value="OLD-like_TOPRIM"/>
    <property type="match status" value="1"/>
</dbReference>
<evidence type="ECO:0000313" key="4">
    <source>
        <dbReference type="Proteomes" id="UP001500305"/>
    </source>
</evidence>
<dbReference type="Proteomes" id="UP001500305">
    <property type="component" value="Unassembled WGS sequence"/>
</dbReference>
<dbReference type="CDD" id="cd01026">
    <property type="entry name" value="TOPRIM_OLD"/>
    <property type="match status" value="1"/>
</dbReference>
<keyword evidence="4" id="KW-1185">Reference proteome</keyword>
<comment type="caution">
    <text evidence="3">The sequence shown here is derived from an EMBL/GenBank/DDBJ whole genome shotgun (WGS) entry which is preliminary data.</text>
</comment>
<protein>
    <recommendedName>
        <fullName evidence="5">ATP-dependent endonuclease</fullName>
    </recommendedName>
</protein>
<gene>
    <name evidence="3" type="ORF">GCM10010430_11070</name>
</gene>
<feature type="domain" description="Endonuclease GajA/Old nuclease/RecF-like AAA" evidence="1">
    <location>
        <begin position="218"/>
        <end position="312"/>
    </location>
</feature>
<evidence type="ECO:0000259" key="1">
    <source>
        <dbReference type="Pfam" id="PF13175"/>
    </source>
</evidence>
<feature type="domain" description="OLD protein-like TOPRIM" evidence="2">
    <location>
        <begin position="393"/>
        <end position="458"/>
    </location>
</feature>
<dbReference type="EMBL" id="BAAATR010000003">
    <property type="protein sequence ID" value="GAA2232360.1"/>
    <property type="molecule type" value="Genomic_DNA"/>
</dbReference>
<dbReference type="InterPro" id="IPR051396">
    <property type="entry name" value="Bact_Antivir_Def_Nuclease"/>
</dbReference>
<dbReference type="Gene3D" id="3.40.50.300">
    <property type="entry name" value="P-loop containing nucleotide triphosphate hydrolases"/>
    <property type="match status" value="2"/>
</dbReference>
<reference evidence="4" key="1">
    <citation type="journal article" date="2019" name="Int. J. Syst. Evol. Microbiol.">
        <title>The Global Catalogue of Microorganisms (GCM) 10K type strain sequencing project: providing services to taxonomists for standard genome sequencing and annotation.</title>
        <authorList>
            <consortium name="The Broad Institute Genomics Platform"/>
            <consortium name="The Broad Institute Genome Sequencing Center for Infectious Disease"/>
            <person name="Wu L."/>
            <person name="Ma J."/>
        </authorList>
    </citation>
    <scope>NUCLEOTIDE SEQUENCE [LARGE SCALE GENOMIC DNA]</scope>
    <source>
        <strain evidence="4">JCM 7356</strain>
    </source>
</reference>
<dbReference type="PANTHER" id="PTHR43581:SF4">
    <property type="entry name" value="ATP_GTP PHOSPHATASE"/>
    <property type="match status" value="1"/>
</dbReference>